<organism evidence="10 11">
    <name type="scientific">Pygocentrus nattereri</name>
    <name type="common">Red-bellied piranha</name>
    <dbReference type="NCBI Taxonomy" id="42514"/>
    <lineage>
        <taxon>Eukaryota</taxon>
        <taxon>Metazoa</taxon>
        <taxon>Chordata</taxon>
        <taxon>Craniata</taxon>
        <taxon>Vertebrata</taxon>
        <taxon>Euteleostomi</taxon>
        <taxon>Actinopterygii</taxon>
        <taxon>Neopterygii</taxon>
        <taxon>Teleostei</taxon>
        <taxon>Ostariophysi</taxon>
        <taxon>Characiformes</taxon>
        <taxon>Characoidei</taxon>
        <taxon>Pygocentrus</taxon>
    </lineage>
</organism>
<dbReference type="InterPro" id="IPR000276">
    <property type="entry name" value="GPCR_Rhodpsn"/>
</dbReference>
<dbReference type="RefSeq" id="XP_017565674.1">
    <property type="nucleotide sequence ID" value="XM_017710185.2"/>
</dbReference>
<evidence type="ECO:0000313" key="11">
    <source>
        <dbReference type="Proteomes" id="UP001501920"/>
    </source>
</evidence>
<reference evidence="10" key="2">
    <citation type="submission" date="2025-08" db="UniProtKB">
        <authorList>
            <consortium name="Ensembl"/>
        </authorList>
    </citation>
    <scope>IDENTIFICATION</scope>
</reference>
<evidence type="ECO:0000256" key="1">
    <source>
        <dbReference type="ARBA" id="ARBA00004141"/>
    </source>
</evidence>
<dbReference type="InterPro" id="IPR017452">
    <property type="entry name" value="GPCR_Rhodpsn_7TM"/>
</dbReference>
<dbReference type="GeneID" id="108434793"/>
<keyword evidence="4" id="KW-0297">G-protein coupled receptor</keyword>
<dbReference type="OMA" id="SAEMLCA"/>
<dbReference type="GeneTree" id="ENSGT00940000174164"/>
<evidence type="ECO:0000256" key="2">
    <source>
        <dbReference type="ARBA" id="ARBA00022692"/>
    </source>
</evidence>
<evidence type="ECO:0000256" key="4">
    <source>
        <dbReference type="ARBA" id="ARBA00023040"/>
    </source>
</evidence>
<dbReference type="PRINTS" id="PR00237">
    <property type="entry name" value="GPCRRHODOPSN"/>
</dbReference>
<proteinExistence type="predicted"/>
<dbReference type="PROSITE" id="PS50262">
    <property type="entry name" value="G_PROTEIN_RECEP_F1_2"/>
    <property type="match status" value="1"/>
</dbReference>
<accession>A0A3B4E0D1</accession>
<feature type="transmembrane region" description="Helical" evidence="8">
    <location>
        <begin position="176"/>
        <end position="201"/>
    </location>
</feature>
<evidence type="ECO:0000313" key="10">
    <source>
        <dbReference type="Ensembl" id="ENSPNAP00000028719.2"/>
    </source>
</evidence>
<evidence type="ECO:0000259" key="9">
    <source>
        <dbReference type="PROSITE" id="PS50262"/>
    </source>
</evidence>
<feature type="transmembrane region" description="Helical" evidence="8">
    <location>
        <begin position="95"/>
        <end position="119"/>
    </location>
</feature>
<name>A0A3B4E0D1_PYGNA</name>
<feature type="transmembrane region" description="Helical" evidence="8">
    <location>
        <begin position="131"/>
        <end position="156"/>
    </location>
</feature>
<dbReference type="Proteomes" id="UP001501920">
    <property type="component" value="Chromosome 5"/>
</dbReference>
<sequence>MNWTTNITESEQGPWARIEKPLLLVILSIEMVLGILGNGLVLCVKAVCRDQFQCVHWVPFVSLTLSDFFCAVLIINGSLLAILNGGQRSPWCEVVSLFKFTFITSSIGSVALLCIQPFLEMDSNGKRLSVITATVCLASWLMGVVFGTVPVIYDWVRYDPSEMLCAVFWETSYSDMLVYILCAFSVSIFPQVLIIITCSFLTSAGYKRNSISPADLSSVTPLLVVSYMLCYTPFAVSEMILLARLDLSPSPEWLRTLASIMAYLDCSLNPIIYCTNQGFREALLALLWNKRKSGFPEPVLTCMKKLEI</sequence>
<dbReference type="AlphaFoldDB" id="A0A3B4E0D1"/>
<evidence type="ECO:0000256" key="7">
    <source>
        <dbReference type="ARBA" id="ARBA00023224"/>
    </source>
</evidence>
<evidence type="ECO:0000256" key="5">
    <source>
        <dbReference type="ARBA" id="ARBA00023136"/>
    </source>
</evidence>
<evidence type="ECO:0000256" key="6">
    <source>
        <dbReference type="ARBA" id="ARBA00023170"/>
    </source>
</evidence>
<dbReference type="Gene3D" id="1.20.1070.10">
    <property type="entry name" value="Rhodopsin 7-helix transmembrane proteins"/>
    <property type="match status" value="1"/>
</dbReference>
<evidence type="ECO:0000256" key="3">
    <source>
        <dbReference type="ARBA" id="ARBA00022989"/>
    </source>
</evidence>
<dbReference type="GO" id="GO:0004930">
    <property type="term" value="F:G protein-coupled receptor activity"/>
    <property type="evidence" value="ECO:0007669"/>
    <property type="project" value="UniProtKB-KW"/>
</dbReference>
<feature type="transmembrane region" description="Helical" evidence="8">
    <location>
        <begin position="60"/>
        <end position="83"/>
    </location>
</feature>
<dbReference type="Ensembl" id="ENSPNAT00000015126.2">
    <property type="protein sequence ID" value="ENSPNAP00000028719.2"/>
    <property type="gene ID" value="ENSPNAG00000014522.2"/>
</dbReference>
<reference evidence="10 11" key="1">
    <citation type="submission" date="2020-10" db="EMBL/GenBank/DDBJ databases">
        <title>Pygocentrus nattereri (red-bellied piranha) genome, fPygNat1, primary haplotype.</title>
        <authorList>
            <person name="Myers G."/>
            <person name="Meyer A."/>
            <person name="Karagic N."/>
            <person name="Pippel M."/>
            <person name="Winkler S."/>
            <person name="Tracey A."/>
            <person name="Wood J."/>
            <person name="Formenti G."/>
            <person name="Howe K."/>
            <person name="Fedrigo O."/>
            <person name="Jarvis E.D."/>
        </authorList>
    </citation>
    <scope>NUCLEOTIDE SEQUENCE [LARGE SCALE GENOMIC DNA]</scope>
</reference>
<protein>
    <recommendedName>
        <fullName evidence="9">G-protein coupled receptors family 1 profile domain-containing protein</fullName>
    </recommendedName>
</protein>
<dbReference type="PANTHER" id="PTHR24240">
    <property type="entry name" value="OPSIN"/>
    <property type="match status" value="1"/>
</dbReference>
<feature type="transmembrane region" description="Helical" evidence="8">
    <location>
        <begin position="22"/>
        <end position="48"/>
    </location>
</feature>
<dbReference type="CDD" id="cd00637">
    <property type="entry name" value="7tm_classA_rhodopsin-like"/>
    <property type="match status" value="1"/>
</dbReference>
<keyword evidence="11" id="KW-1185">Reference proteome</keyword>
<keyword evidence="3 8" id="KW-1133">Transmembrane helix</keyword>
<feature type="domain" description="G-protein coupled receptors family 1 profile" evidence="9">
    <location>
        <begin position="37"/>
        <end position="273"/>
    </location>
</feature>
<keyword evidence="6" id="KW-0675">Receptor</keyword>
<dbReference type="Pfam" id="PF00001">
    <property type="entry name" value="7tm_1"/>
    <property type="match status" value="1"/>
</dbReference>
<reference evidence="10" key="3">
    <citation type="submission" date="2025-09" db="UniProtKB">
        <authorList>
            <consortium name="Ensembl"/>
        </authorList>
    </citation>
    <scope>IDENTIFICATION</scope>
</reference>
<evidence type="ECO:0000256" key="8">
    <source>
        <dbReference type="SAM" id="Phobius"/>
    </source>
</evidence>
<dbReference type="GO" id="GO:0016020">
    <property type="term" value="C:membrane"/>
    <property type="evidence" value="ECO:0007669"/>
    <property type="project" value="UniProtKB-SubCell"/>
</dbReference>
<keyword evidence="7" id="KW-0807">Transducer</keyword>
<keyword evidence="5 8" id="KW-0472">Membrane</keyword>
<dbReference type="InterPro" id="IPR050125">
    <property type="entry name" value="GPCR_opsins"/>
</dbReference>
<comment type="subcellular location">
    <subcellularLocation>
        <location evidence="1">Membrane</location>
        <topology evidence="1">Multi-pass membrane protein</topology>
    </subcellularLocation>
</comment>
<dbReference type="SUPFAM" id="SSF81321">
    <property type="entry name" value="Family A G protein-coupled receptor-like"/>
    <property type="match status" value="1"/>
</dbReference>
<keyword evidence="2 8" id="KW-0812">Transmembrane</keyword>